<accession>A0ABQ8WWW5</accession>
<dbReference type="SUPFAM" id="SSF48403">
    <property type="entry name" value="Ankyrin repeat"/>
    <property type="match status" value="1"/>
</dbReference>
<reference evidence="3 4" key="1">
    <citation type="journal article" date="2023" name="IMA Fungus">
        <title>Comparative genomic study of the Penicillium genus elucidates a diverse pangenome and 15 lateral gene transfer events.</title>
        <authorList>
            <person name="Petersen C."/>
            <person name="Sorensen T."/>
            <person name="Nielsen M.R."/>
            <person name="Sondergaard T.E."/>
            <person name="Sorensen J.L."/>
            <person name="Fitzpatrick D.A."/>
            <person name="Frisvad J.C."/>
            <person name="Nielsen K.L."/>
        </authorList>
    </citation>
    <scope>NUCLEOTIDE SEQUENCE [LARGE SCALE GENOMIC DNA]</scope>
    <source>
        <strain evidence="3 4">IBT 3361</strain>
    </source>
</reference>
<protein>
    <submittedName>
        <fullName evidence="3">Uncharacterized protein</fullName>
    </submittedName>
</protein>
<gene>
    <name evidence="3" type="ORF">N7505_001430</name>
</gene>
<evidence type="ECO:0000256" key="2">
    <source>
        <dbReference type="ARBA" id="ARBA00023043"/>
    </source>
</evidence>
<keyword evidence="4" id="KW-1185">Reference proteome</keyword>
<dbReference type="Pfam" id="PF12796">
    <property type="entry name" value="Ank_2"/>
    <property type="match status" value="1"/>
</dbReference>
<keyword evidence="1" id="KW-0677">Repeat</keyword>
<name>A0ABQ8WWW5_PENCH</name>
<dbReference type="InterPro" id="IPR002110">
    <property type="entry name" value="Ankyrin_rpt"/>
</dbReference>
<evidence type="ECO:0000256" key="1">
    <source>
        <dbReference type="ARBA" id="ARBA00022737"/>
    </source>
</evidence>
<proteinExistence type="predicted"/>
<dbReference type="Gene3D" id="1.25.40.20">
    <property type="entry name" value="Ankyrin repeat-containing domain"/>
    <property type="match status" value="1"/>
</dbReference>
<dbReference type="EMBL" id="JAPVEB010000001">
    <property type="protein sequence ID" value="KAJ5283450.1"/>
    <property type="molecule type" value="Genomic_DNA"/>
</dbReference>
<dbReference type="PANTHER" id="PTHR24198">
    <property type="entry name" value="ANKYRIN REPEAT AND PROTEIN KINASE DOMAIN-CONTAINING PROTEIN"/>
    <property type="match status" value="1"/>
</dbReference>
<keyword evidence="2" id="KW-0040">ANK repeat</keyword>
<comment type="caution">
    <text evidence="3">The sequence shown here is derived from an EMBL/GenBank/DDBJ whole genome shotgun (WGS) entry which is preliminary data.</text>
</comment>
<evidence type="ECO:0000313" key="3">
    <source>
        <dbReference type="EMBL" id="KAJ5283450.1"/>
    </source>
</evidence>
<sequence length="142" mass="15791">MVGRCWHCGHKWQLVLDKAASQMRWCRHQYKGHLFLQDGSVTLNCRDNHGDTLLAFAAEQGNETVVVSLLCREDVQPDSRNDALATPLAMAAERGHERVVLLLLNHADIEADSTDKEGCTPLARAAAMGLERIVRFSLIALE</sequence>
<evidence type="ECO:0000313" key="4">
    <source>
        <dbReference type="Proteomes" id="UP001220256"/>
    </source>
</evidence>
<dbReference type="PANTHER" id="PTHR24198:SF165">
    <property type="entry name" value="ANKYRIN REPEAT-CONTAINING PROTEIN-RELATED"/>
    <property type="match status" value="1"/>
</dbReference>
<dbReference type="SMART" id="SM00248">
    <property type="entry name" value="ANK"/>
    <property type="match status" value="2"/>
</dbReference>
<dbReference type="InterPro" id="IPR036770">
    <property type="entry name" value="Ankyrin_rpt-contain_sf"/>
</dbReference>
<dbReference type="Proteomes" id="UP001220256">
    <property type="component" value="Unassembled WGS sequence"/>
</dbReference>
<organism evidence="3 4">
    <name type="scientific">Penicillium chrysogenum</name>
    <name type="common">Penicillium notatum</name>
    <dbReference type="NCBI Taxonomy" id="5076"/>
    <lineage>
        <taxon>Eukaryota</taxon>
        <taxon>Fungi</taxon>
        <taxon>Dikarya</taxon>
        <taxon>Ascomycota</taxon>
        <taxon>Pezizomycotina</taxon>
        <taxon>Eurotiomycetes</taxon>
        <taxon>Eurotiomycetidae</taxon>
        <taxon>Eurotiales</taxon>
        <taxon>Aspergillaceae</taxon>
        <taxon>Penicillium</taxon>
        <taxon>Penicillium chrysogenum species complex</taxon>
    </lineage>
</organism>